<proteinExistence type="predicted"/>
<accession>A0A9W6JE41</accession>
<feature type="compositionally biased region" description="Acidic residues" evidence="1">
    <location>
        <begin position="47"/>
        <end position="56"/>
    </location>
</feature>
<comment type="caution">
    <text evidence="2">The sequence shown here is derived from an EMBL/GenBank/DDBJ whole genome shotgun (WGS) entry which is preliminary data.</text>
</comment>
<reference evidence="2" key="1">
    <citation type="journal article" date="2014" name="Int. J. Syst. Evol. Microbiol.">
        <title>Complete genome sequence of Corynebacterium casei LMG S-19264T (=DSM 44701T), isolated from a smear-ripened cheese.</title>
        <authorList>
            <consortium name="US DOE Joint Genome Institute (JGI-PGF)"/>
            <person name="Walter F."/>
            <person name="Albersmeier A."/>
            <person name="Kalinowski J."/>
            <person name="Ruckert C."/>
        </authorList>
    </citation>
    <scope>NUCLEOTIDE SEQUENCE</scope>
    <source>
        <strain evidence="2">VKM B-2555</strain>
    </source>
</reference>
<dbReference type="RefSeq" id="WP_271203266.1">
    <property type="nucleotide sequence ID" value="NZ_BSFK01000005.1"/>
</dbReference>
<evidence type="ECO:0000313" key="2">
    <source>
        <dbReference type="EMBL" id="GLK75307.1"/>
    </source>
</evidence>
<organism evidence="2 3">
    <name type="scientific">Methylopila jiangsuensis</name>
    <dbReference type="NCBI Taxonomy" id="586230"/>
    <lineage>
        <taxon>Bacteria</taxon>
        <taxon>Pseudomonadati</taxon>
        <taxon>Pseudomonadota</taxon>
        <taxon>Alphaproteobacteria</taxon>
        <taxon>Hyphomicrobiales</taxon>
        <taxon>Methylopilaceae</taxon>
        <taxon>Methylopila</taxon>
    </lineage>
</organism>
<name>A0A9W6JE41_9HYPH</name>
<dbReference type="Proteomes" id="UP001143364">
    <property type="component" value="Unassembled WGS sequence"/>
</dbReference>
<gene>
    <name evidence="2" type="ORF">GCM10008171_05610</name>
</gene>
<protein>
    <submittedName>
        <fullName evidence="2">Uncharacterized protein</fullName>
    </submittedName>
</protein>
<keyword evidence="3" id="KW-1185">Reference proteome</keyword>
<dbReference type="EMBL" id="BSFK01000005">
    <property type="protein sequence ID" value="GLK75307.1"/>
    <property type="molecule type" value="Genomic_DNA"/>
</dbReference>
<sequence>MAGVDTPRTKPEDEAPDAADEAGTGAGGSPTQGRPELGSGAIAPDDLNAENDDGAG</sequence>
<feature type="region of interest" description="Disordered" evidence="1">
    <location>
        <begin position="1"/>
        <end position="56"/>
    </location>
</feature>
<evidence type="ECO:0000313" key="3">
    <source>
        <dbReference type="Proteomes" id="UP001143364"/>
    </source>
</evidence>
<evidence type="ECO:0000256" key="1">
    <source>
        <dbReference type="SAM" id="MobiDB-lite"/>
    </source>
</evidence>
<reference evidence="2" key="2">
    <citation type="submission" date="2023-01" db="EMBL/GenBank/DDBJ databases">
        <authorList>
            <person name="Sun Q."/>
            <person name="Evtushenko L."/>
        </authorList>
    </citation>
    <scope>NUCLEOTIDE SEQUENCE</scope>
    <source>
        <strain evidence="2">VKM B-2555</strain>
    </source>
</reference>
<dbReference type="AlphaFoldDB" id="A0A9W6JE41"/>